<evidence type="ECO:0000313" key="2">
    <source>
        <dbReference type="EMBL" id="QMW06030.1"/>
    </source>
</evidence>
<dbReference type="GO" id="GO:0000166">
    <property type="term" value="F:nucleotide binding"/>
    <property type="evidence" value="ECO:0007669"/>
    <property type="project" value="InterPro"/>
</dbReference>
<dbReference type="InterPro" id="IPR000683">
    <property type="entry name" value="Gfo/Idh/MocA-like_OxRdtase_N"/>
</dbReference>
<dbReference type="InterPro" id="IPR036291">
    <property type="entry name" value="NAD(P)-bd_dom_sf"/>
</dbReference>
<dbReference type="RefSeq" id="WP_182463403.1">
    <property type="nucleotide sequence ID" value="NZ_CP059732.1"/>
</dbReference>
<dbReference type="SUPFAM" id="SSF51735">
    <property type="entry name" value="NAD(P)-binding Rossmann-fold domains"/>
    <property type="match status" value="1"/>
</dbReference>
<dbReference type="EMBL" id="CP059732">
    <property type="protein sequence ID" value="QMW06030.1"/>
    <property type="molecule type" value="Genomic_DNA"/>
</dbReference>
<dbReference type="AlphaFoldDB" id="A0A7G5H4I8"/>
<dbReference type="InterPro" id="IPR006311">
    <property type="entry name" value="TAT_signal"/>
</dbReference>
<gene>
    <name evidence="2" type="ORF">H3H32_14605</name>
</gene>
<evidence type="ECO:0000259" key="1">
    <source>
        <dbReference type="Pfam" id="PF01408"/>
    </source>
</evidence>
<dbReference type="PROSITE" id="PS51318">
    <property type="entry name" value="TAT"/>
    <property type="match status" value="1"/>
</dbReference>
<dbReference type="PANTHER" id="PTHR43818">
    <property type="entry name" value="BCDNA.GH03377"/>
    <property type="match status" value="1"/>
</dbReference>
<sequence>MNPASSRRTFLKHTSQGCAALLLAPTLLQARPTTATGKRVGIIGLDTSHSTAFVKALNAPDANPAFLGYKVVAAYPQGSKDIESSTSRVPAYTEEVKKQNVEMVTSISDLLKKVDVVLLETNDGRLHLEQALQVLKAGKRVFIDKPIAASLSDAIAIFDASKKYNIPLFSASSLRHIKGIEKVDKSQVVGADTFSPAVLEKTHPDFYWYGIHGVETLYTVMGTGCKQVVRVHTDGTDIIVGTWANGRVGTVRGTRTGKHDYGGTVFTQTGNLVLGPYGGYEPLLQDIITYYETGEVPVTPEETIEIFAFMEAADESKRRGGAAVTLESVLAKAKK</sequence>
<organism evidence="2 3">
    <name type="scientific">Spirosoma foliorum</name>
    <dbReference type="NCBI Taxonomy" id="2710596"/>
    <lineage>
        <taxon>Bacteria</taxon>
        <taxon>Pseudomonadati</taxon>
        <taxon>Bacteroidota</taxon>
        <taxon>Cytophagia</taxon>
        <taxon>Cytophagales</taxon>
        <taxon>Cytophagaceae</taxon>
        <taxon>Spirosoma</taxon>
    </lineage>
</organism>
<reference evidence="2 3" key="1">
    <citation type="submission" date="2020-07" db="EMBL/GenBank/DDBJ databases">
        <title>Spirosoma foliorum sp. nov., isolated from the leaves on the Nejang mountain Korea, Republic of.</title>
        <authorList>
            <person name="Ho H."/>
            <person name="Lee Y.-J."/>
            <person name="Nurcahyanto D.-A."/>
            <person name="Kim S.-G."/>
        </authorList>
    </citation>
    <scope>NUCLEOTIDE SEQUENCE [LARGE SCALE GENOMIC DNA]</scope>
    <source>
        <strain evidence="2 3">PL0136</strain>
    </source>
</reference>
<dbReference type="PANTHER" id="PTHR43818:SF9">
    <property type="entry name" value="HYPOTHETICAL OXIDOREDUCTASE"/>
    <property type="match status" value="1"/>
</dbReference>
<dbReference type="Gene3D" id="3.40.50.720">
    <property type="entry name" value="NAD(P)-binding Rossmann-like Domain"/>
    <property type="match status" value="1"/>
</dbReference>
<dbReference type="KEGG" id="sfol:H3H32_14605"/>
<dbReference type="Proteomes" id="UP000515369">
    <property type="component" value="Chromosome"/>
</dbReference>
<name>A0A7G5H4I8_9BACT</name>
<accession>A0A7G5H4I8</accession>
<feature type="domain" description="Gfo/Idh/MocA-like oxidoreductase N-terminal" evidence="1">
    <location>
        <begin position="39"/>
        <end position="165"/>
    </location>
</feature>
<protein>
    <submittedName>
        <fullName evidence="2">Gfo/Idh/MocA family oxidoreductase</fullName>
    </submittedName>
</protein>
<dbReference type="Pfam" id="PF01408">
    <property type="entry name" value="GFO_IDH_MocA"/>
    <property type="match status" value="1"/>
</dbReference>
<proteinExistence type="predicted"/>
<dbReference type="InterPro" id="IPR050463">
    <property type="entry name" value="Gfo/Idh/MocA_oxidrdct_glycsds"/>
</dbReference>
<keyword evidence="3" id="KW-1185">Reference proteome</keyword>
<evidence type="ECO:0000313" key="3">
    <source>
        <dbReference type="Proteomes" id="UP000515369"/>
    </source>
</evidence>